<proteinExistence type="predicted"/>
<reference evidence="1" key="1">
    <citation type="journal article" date="2020" name="Microorganisms">
        <title>Isolation, Genomic and Metabolomic Characterization of Streptomyces tendae VITAKN with Quorum Sensing Inhibitory Activity from Southern India.</title>
        <authorList>
            <person name="Ishaque N.M."/>
            <person name="Burgsdorf I."/>
            <person name="Limlingan Malit J.J."/>
            <person name="Saha S."/>
            <person name="Teta R."/>
            <person name="Ewe D."/>
            <person name="Kannabiran K."/>
            <person name="Hrouzek P."/>
            <person name="Steindler L."/>
            <person name="Costantino V."/>
            <person name="Saurav K."/>
        </authorList>
    </citation>
    <scope>NUCLEOTIDE SEQUENCE</scope>
    <source>
        <strain evidence="1">VITAKN</strain>
    </source>
</reference>
<protein>
    <submittedName>
        <fullName evidence="1">Uncharacterized protein</fullName>
    </submittedName>
</protein>
<name>A0A6B3QL00_STRTE</name>
<organism evidence="1">
    <name type="scientific">Streptomyces tendae</name>
    <dbReference type="NCBI Taxonomy" id="1932"/>
    <lineage>
        <taxon>Bacteria</taxon>
        <taxon>Bacillati</taxon>
        <taxon>Actinomycetota</taxon>
        <taxon>Actinomycetes</taxon>
        <taxon>Kitasatosporales</taxon>
        <taxon>Streptomycetaceae</taxon>
        <taxon>Streptomyces</taxon>
    </lineage>
</organism>
<dbReference type="PROSITE" id="PS51257">
    <property type="entry name" value="PROKAR_LIPOPROTEIN"/>
    <property type="match status" value="1"/>
</dbReference>
<evidence type="ECO:0000313" key="1">
    <source>
        <dbReference type="EMBL" id="NEV88602.1"/>
    </source>
</evidence>
<dbReference type="AlphaFoldDB" id="A0A6B3QL00"/>
<comment type="caution">
    <text evidence="1">The sequence shown here is derived from an EMBL/GenBank/DDBJ whole genome shotgun (WGS) entry which is preliminary data.</text>
</comment>
<dbReference type="EMBL" id="JAAIFS010000003">
    <property type="protein sequence ID" value="NEV88602.1"/>
    <property type="molecule type" value="Genomic_DNA"/>
</dbReference>
<gene>
    <name evidence="1" type="ORF">GUR47_18255</name>
</gene>
<dbReference type="RefSeq" id="WP_164459030.1">
    <property type="nucleotide sequence ID" value="NZ_JAAIFS010000003.1"/>
</dbReference>
<accession>A0A6B3QL00</accession>
<sequence>MKHVPFFRWVLAVGLILIGCSAGIYMATPDYPELETVELTVVREEPDGACTVRWTDPYERAEHTGDYHCDQYRPATLKAPDYEPGTGLGWDTGYVLAEGPHKGELYSLDADEDIEASVDVSDDLVAVGLLVTIVGLIGGNIRSVSRMYGVSPGVVRRARRLREAAARVAEDHERAEAAVLSAWAPLHEELVSARLARVPVTRLRTAHRRRLPTKRLTESGIRSVRDVLDAGAWGVVDASGAGLRQGGKTWAAARRTADAVGRNAVVRLDGDGTDPRTAVLLGALRVLVEAGPEARSAAEAGVRLAAALDRELADAAPAAGWKHMLAAGREERARVPAAVAELRTLLARAGREGLAEHFAQASVDLLRGGDHDPAGLSARVDFDSRPAAYYALLANVVDTALRAKTGPDGHSAH</sequence>